<comment type="caution">
    <text evidence="1">The sequence shown here is derived from an EMBL/GenBank/DDBJ whole genome shotgun (WGS) entry which is preliminary data.</text>
</comment>
<accession>A0AAD3SGK9</accession>
<gene>
    <name evidence="1" type="ORF">Nepgr_012227</name>
</gene>
<evidence type="ECO:0000313" key="2">
    <source>
        <dbReference type="Proteomes" id="UP001279734"/>
    </source>
</evidence>
<sequence length="102" mass="11200">MLSASVTSSATDGCIVAVSTMIGWNVDTRCFRAWLQLMETGAALRSSCYLRFGKLFQLLSEVGAVKDKIRLQSLNGKWGSDFVDRDCGFLSDPSWKSVLLAN</sequence>
<reference evidence="1" key="1">
    <citation type="submission" date="2023-05" db="EMBL/GenBank/DDBJ databases">
        <title>Nepenthes gracilis genome sequencing.</title>
        <authorList>
            <person name="Fukushima K."/>
        </authorList>
    </citation>
    <scope>NUCLEOTIDE SEQUENCE</scope>
    <source>
        <strain evidence="1">SING2019-196</strain>
    </source>
</reference>
<name>A0AAD3SGK9_NEPGR</name>
<dbReference type="Proteomes" id="UP001279734">
    <property type="component" value="Unassembled WGS sequence"/>
</dbReference>
<evidence type="ECO:0000313" key="1">
    <source>
        <dbReference type="EMBL" id="GMH10386.1"/>
    </source>
</evidence>
<organism evidence="1 2">
    <name type="scientific">Nepenthes gracilis</name>
    <name type="common">Slender pitcher plant</name>
    <dbReference type="NCBI Taxonomy" id="150966"/>
    <lineage>
        <taxon>Eukaryota</taxon>
        <taxon>Viridiplantae</taxon>
        <taxon>Streptophyta</taxon>
        <taxon>Embryophyta</taxon>
        <taxon>Tracheophyta</taxon>
        <taxon>Spermatophyta</taxon>
        <taxon>Magnoliopsida</taxon>
        <taxon>eudicotyledons</taxon>
        <taxon>Gunneridae</taxon>
        <taxon>Pentapetalae</taxon>
        <taxon>Caryophyllales</taxon>
        <taxon>Nepenthaceae</taxon>
        <taxon>Nepenthes</taxon>
    </lineage>
</organism>
<protein>
    <submittedName>
        <fullName evidence="1">Uncharacterized protein</fullName>
    </submittedName>
</protein>
<dbReference type="EMBL" id="BSYO01000010">
    <property type="protein sequence ID" value="GMH10386.1"/>
    <property type="molecule type" value="Genomic_DNA"/>
</dbReference>
<dbReference type="AlphaFoldDB" id="A0AAD3SGK9"/>
<keyword evidence="2" id="KW-1185">Reference proteome</keyword>
<proteinExistence type="predicted"/>